<accession>A0A107T134</accession>
<dbReference type="Pfam" id="PF03928">
    <property type="entry name" value="HbpS-like"/>
    <property type="match status" value="1"/>
</dbReference>
<organism evidence="2">
    <name type="scientific">Burkholderia stagnalis</name>
    <dbReference type="NCBI Taxonomy" id="1503054"/>
    <lineage>
        <taxon>Bacteria</taxon>
        <taxon>Pseudomonadati</taxon>
        <taxon>Pseudomonadota</taxon>
        <taxon>Betaproteobacteria</taxon>
        <taxon>Burkholderiales</taxon>
        <taxon>Burkholderiaceae</taxon>
        <taxon>Burkholderia</taxon>
        <taxon>Burkholderia cepacia complex</taxon>
    </lineage>
</organism>
<name>A0A107T134_9BURK</name>
<evidence type="ECO:0000313" key="6">
    <source>
        <dbReference type="Proteomes" id="UP000473470"/>
    </source>
</evidence>
<gene>
    <name evidence="3" type="ORF">DF017_26555</name>
    <name evidence="1" type="ORF">F7R25_09255</name>
    <name evidence="2" type="ORF">WT44_03495</name>
</gene>
<sequence>MQTKSVLERADADRMLAAARAEAERHGWAVTIAIVDDGGHPLALVRLDGASAASAYIAQEKARAAALGRRETKAYEDMINGGRTAFLSVPVSGLLEGGVPVTVGGQIAGAIGVSGVKSEQDAQIARAGVQSVAA</sequence>
<reference evidence="1 6" key="3">
    <citation type="submission" date="2019-09" db="EMBL/GenBank/DDBJ databases">
        <title>Draft genome sequences of 48 bacterial type strains from the CCUG.</title>
        <authorList>
            <person name="Tunovic T."/>
            <person name="Pineiro-Iglesias B."/>
            <person name="Unosson C."/>
            <person name="Inganas E."/>
            <person name="Ohlen M."/>
            <person name="Cardew S."/>
            <person name="Jensie-Markopoulos S."/>
            <person name="Salva-Serra F."/>
            <person name="Jaen-Luchoro D."/>
            <person name="Karlsson R."/>
            <person name="Svensson-Stadler L."/>
            <person name="Chun J."/>
            <person name="Moore E."/>
        </authorList>
    </citation>
    <scope>NUCLEOTIDE SEQUENCE [LARGE SCALE GENOMIC DNA]</scope>
    <source>
        <strain evidence="1 6">CCUG 65686</strain>
    </source>
</reference>
<proteinExistence type="predicted"/>
<dbReference type="GeneID" id="93057376"/>
<dbReference type="PANTHER" id="PTHR34309">
    <property type="entry name" value="SLR1406 PROTEIN"/>
    <property type="match status" value="1"/>
</dbReference>
<reference evidence="2 4" key="1">
    <citation type="submission" date="2015-11" db="EMBL/GenBank/DDBJ databases">
        <title>Expanding the genomic diversity of Burkholderia species for the development of highly accurate diagnostics.</title>
        <authorList>
            <person name="Sahl J."/>
            <person name="Keim P."/>
            <person name="Wagner D."/>
        </authorList>
    </citation>
    <scope>NUCLEOTIDE SEQUENCE [LARGE SCALE GENOMIC DNA]</scope>
    <source>
        <strain evidence="2 4">MSMB1960WGS</strain>
    </source>
</reference>
<dbReference type="AlphaFoldDB" id="A0A107T134"/>
<protein>
    <submittedName>
        <fullName evidence="1">Heme-binding protein</fullName>
    </submittedName>
</protein>
<reference evidence="3 5" key="2">
    <citation type="submission" date="2018-08" db="EMBL/GenBank/DDBJ databases">
        <title>Comparative analysis of Burkholderia isolates from Puerto Rico.</title>
        <authorList>
            <person name="Hall C."/>
            <person name="Sahl J."/>
            <person name="Wagner D."/>
        </authorList>
    </citation>
    <scope>NUCLEOTIDE SEQUENCE [LARGE SCALE GENOMIC DNA]</scope>
    <source>
        <strain evidence="3 5">Bp8966</strain>
    </source>
</reference>
<comment type="caution">
    <text evidence="2">The sequence shown here is derived from an EMBL/GenBank/DDBJ whole genome shotgun (WGS) entry which is preliminary data.</text>
</comment>
<dbReference type="EMBL" id="QTPM01000042">
    <property type="protein sequence ID" value="RQY86633.1"/>
    <property type="molecule type" value="Genomic_DNA"/>
</dbReference>
<evidence type="ECO:0000313" key="3">
    <source>
        <dbReference type="EMBL" id="RQY86633.1"/>
    </source>
</evidence>
<dbReference type="PANTHER" id="PTHR34309:SF1">
    <property type="entry name" value="PROTEIN GLCG"/>
    <property type="match status" value="1"/>
</dbReference>
<dbReference type="InterPro" id="IPR038084">
    <property type="entry name" value="PduO/GlcC-like_sf"/>
</dbReference>
<dbReference type="Proteomes" id="UP000068603">
    <property type="component" value="Unassembled WGS sequence"/>
</dbReference>
<dbReference type="RefSeq" id="WP_059565016.1">
    <property type="nucleotide sequence ID" value="NZ_CABVPM010000152.1"/>
</dbReference>
<evidence type="ECO:0000313" key="4">
    <source>
        <dbReference type="Proteomes" id="UP000068603"/>
    </source>
</evidence>
<dbReference type="EMBL" id="LPHB01000014">
    <property type="protein sequence ID" value="KWA67333.1"/>
    <property type="molecule type" value="Genomic_DNA"/>
</dbReference>
<dbReference type="STRING" id="1503054.WT74_32810"/>
<dbReference type="KEGG" id="bstg:WT74_32810"/>
<dbReference type="Gene3D" id="3.30.450.150">
    <property type="entry name" value="Haem-degrading domain"/>
    <property type="match status" value="1"/>
</dbReference>
<dbReference type="InterPro" id="IPR005624">
    <property type="entry name" value="PduO/GlcC-like"/>
</dbReference>
<dbReference type="SUPFAM" id="SSF143744">
    <property type="entry name" value="GlcG-like"/>
    <property type="match status" value="1"/>
</dbReference>
<evidence type="ECO:0000313" key="5">
    <source>
        <dbReference type="Proteomes" id="UP000281098"/>
    </source>
</evidence>
<dbReference type="Proteomes" id="UP000281098">
    <property type="component" value="Unassembled WGS sequence"/>
</dbReference>
<evidence type="ECO:0000313" key="2">
    <source>
        <dbReference type="EMBL" id="KWA67333.1"/>
    </source>
</evidence>
<dbReference type="Proteomes" id="UP000473470">
    <property type="component" value="Unassembled WGS sequence"/>
</dbReference>
<dbReference type="EMBL" id="VZOK01000010">
    <property type="protein sequence ID" value="KAB0639420.1"/>
    <property type="molecule type" value="Genomic_DNA"/>
</dbReference>
<keyword evidence="5" id="KW-1185">Reference proteome</keyword>
<dbReference type="InterPro" id="IPR052517">
    <property type="entry name" value="GlcG_carb_metab_protein"/>
</dbReference>
<evidence type="ECO:0000313" key="1">
    <source>
        <dbReference type="EMBL" id="KAB0639420.1"/>
    </source>
</evidence>